<feature type="domain" description="EAL" evidence="1">
    <location>
        <begin position="1"/>
        <end position="194"/>
    </location>
</feature>
<dbReference type="SMART" id="SM00052">
    <property type="entry name" value="EAL"/>
    <property type="match status" value="1"/>
</dbReference>
<dbReference type="InterPro" id="IPR050706">
    <property type="entry name" value="Cyclic-di-GMP_PDE-like"/>
</dbReference>
<dbReference type="EMBL" id="FOTY01000012">
    <property type="protein sequence ID" value="SFM04111.1"/>
    <property type="molecule type" value="Genomic_DNA"/>
</dbReference>
<keyword evidence="3" id="KW-1185">Reference proteome</keyword>
<evidence type="ECO:0000259" key="1">
    <source>
        <dbReference type="PROSITE" id="PS50883"/>
    </source>
</evidence>
<dbReference type="PROSITE" id="PS50883">
    <property type="entry name" value="EAL"/>
    <property type="match status" value="1"/>
</dbReference>
<protein>
    <submittedName>
        <fullName evidence="2">EAL domain-containing protein</fullName>
    </submittedName>
</protein>
<dbReference type="AlphaFoldDB" id="A0A1I4MLJ8"/>
<organism evidence="2 3">
    <name type="scientific">Salibacterium qingdaonense</name>
    <dbReference type="NCBI Taxonomy" id="266892"/>
    <lineage>
        <taxon>Bacteria</taxon>
        <taxon>Bacillati</taxon>
        <taxon>Bacillota</taxon>
        <taxon>Bacilli</taxon>
        <taxon>Bacillales</taxon>
        <taxon>Bacillaceae</taxon>
    </lineage>
</organism>
<gene>
    <name evidence="2" type="ORF">SAMN04488054_11267</name>
</gene>
<dbReference type="SUPFAM" id="SSF141868">
    <property type="entry name" value="EAL domain-like"/>
    <property type="match status" value="1"/>
</dbReference>
<dbReference type="InterPro" id="IPR001633">
    <property type="entry name" value="EAL_dom"/>
</dbReference>
<evidence type="ECO:0000313" key="3">
    <source>
        <dbReference type="Proteomes" id="UP000199668"/>
    </source>
</evidence>
<dbReference type="Proteomes" id="UP000199668">
    <property type="component" value="Unassembled WGS sequence"/>
</dbReference>
<reference evidence="2 3" key="1">
    <citation type="submission" date="2016-10" db="EMBL/GenBank/DDBJ databases">
        <authorList>
            <person name="de Groot N.N."/>
        </authorList>
    </citation>
    <scope>NUCLEOTIDE SEQUENCE [LARGE SCALE GENOMIC DNA]</scope>
    <source>
        <strain evidence="2 3">CGMCC 1.6134</strain>
    </source>
</reference>
<dbReference type="Pfam" id="PF00563">
    <property type="entry name" value="EAL"/>
    <property type="match status" value="1"/>
</dbReference>
<dbReference type="Gene3D" id="3.20.20.450">
    <property type="entry name" value="EAL domain"/>
    <property type="match status" value="1"/>
</dbReference>
<dbReference type="GO" id="GO:0071111">
    <property type="term" value="F:cyclic-guanylate-specific phosphodiesterase activity"/>
    <property type="evidence" value="ECO:0007669"/>
    <property type="project" value="InterPro"/>
</dbReference>
<evidence type="ECO:0000313" key="2">
    <source>
        <dbReference type="EMBL" id="SFM04111.1"/>
    </source>
</evidence>
<dbReference type="PANTHER" id="PTHR33121">
    <property type="entry name" value="CYCLIC DI-GMP PHOSPHODIESTERASE PDEF"/>
    <property type="match status" value="1"/>
</dbReference>
<sequence length="194" mass="22070">MTGFVARQPIVNAEEEVYGYELLYRASEEHDFMKEDPDAATNDVAFKGLLCVDPDTVTGLHPAFINFTEQSLVERLPLTLPASKITVEILEDIKGSEEMAVILRELKDNGYQIALDDFVLDHSTEMFLPFADIIKVDWQNSSTANLERIMKSRRLYDFCLLAEKLESAAEFQEAKSMGFTLFQGYYFGCPQLMK</sequence>
<proteinExistence type="predicted"/>
<dbReference type="RefSeq" id="WP_090927030.1">
    <property type="nucleotide sequence ID" value="NZ_FOTY01000012.1"/>
</dbReference>
<dbReference type="OrthoDB" id="9804751at2"/>
<dbReference type="InterPro" id="IPR035919">
    <property type="entry name" value="EAL_sf"/>
</dbReference>
<dbReference type="STRING" id="266892.SAMN04488054_11267"/>
<accession>A0A1I4MLJ8</accession>
<name>A0A1I4MLJ8_9BACI</name>
<dbReference type="PANTHER" id="PTHR33121:SF76">
    <property type="entry name" value="SIGNALING PROTEIN"/>
    <property type="match status" value="1"/>
</dbReference>